<dbReference type="OrthoDB" id="566138at2759"/>
<evidence type="ECO:0000256" key="1">
    <source>
        <dbReference type="SAM" id="MobiDB-lite"/>
    </source>
</evidence>
<dbReference type="SUPFAM" id="SSF75304">
    <property type="entry name" value="Amidase signature (AS) enzymes"/>
    <property type="match status" value="1"/>
</dbReference>
<accession>A0A3A2ZDL8</accession>
<reference evidence="4" key="1">
    <citation type="submission" date="2017-02" db="EMBL/GenBank/DDBJ databases">
        <authorList>
            <person name="Tafer H."/>
            <person name="Lopandic K."/>
        </authorList>
    </citation>
    <scope>NUCLEOTIDE SEQUENCE [LARGE SCALE GENOMIC DNA]</scope>
    <source>
        <strain evidence="4">CBS 366.77</strain>
    </source>
</reference>
<keyword evidence="4" id="KW-1185">Reference proteome</keyword>
<sequence>MTEYYRLTGSQILRLIQQGEVTVEEYAKSLLARIKEREHIQAWAYLDPELVLSQARRLDKIPLEKRGPLHGLAVGIKDIALTKGTFISPLPLANNLGSAADASVVIVLRAAGALILGKTATTEFAATTEGGPCTNPHNPNHTPGGSSSGSAAAVADFQVPVALGTQTMGSMIRPGSFNGVYALKPTWGSISWDGLAHFSVSNDTVGFFARCAEDLEVLAGTFRLIDDEPVPESLSVANTKIAFAKTHIWPKAGPGLKAAWEKAISLLSRHGAEVEEIELPEDFSKLKDWNPIILAGEGRAAFLGNYLVSKDQLTKVGVDAVENKTNTTRKTLLESYDGCARLRPVWDEISRKYDAVITPSTVDDAPRGLEYTGDHSFCSMWTMLHAPVLNIPGFAGEHGLPIGLTVVGPRYCDLHVLDMGKRIGKIFGEEGGYISQIA</sequence>
<feature type="domain" description="Amidase" evidence="2">
    <location>
        <begin position="28"/>
        <end position="416"/>
    </location>
</feature>
<protein>
    <recommendedName>
        <fullName evidence="2">Amidase domain-containing protein</fullName>
    </recommendedName>
</protein>
<dbReference type="InterPro" id="IPR000120">
    <property type="entry name" value="Amidase"/>
</dbReference>
<dbReference type="GO" id="GO:0003824">
    <property type="term" value="F:catalytic activity"/>
    <property type="evidence" value="ECO:0007669"/>
    <property type="project" value="InterPro"/>
</dbReference>
<dbReference type="PANTHER" id="PTHR11895:SF151">
    <property type="entry name" value="GLUTAMYL-TRNA(GLN) AMIDOTRANSFERASE SUBUNIT A"/>
    <property type="match status" value="1"/>
</dbReference>
<dbReference type="Pfam" id="PF01425">
    <property type="entry name" value="Amidase"/>
    <property type="match status" value="1"/>
</dbReference>
<proteinExistence type="predicted"/>
<evidence type="ECO:0000313" key="3">
    <source>
        <dbReference type="EMBL" id="RJE21239.1"/>
    </source>
</evidence>
<organism evidence="3 4">
    <name type="scientific">Aspergillus sclerotialis</name>
    <dbReference type="NCBI Taxonomy" id="2070753"/>
    <lineage>
        <taxon>Eukaryota</taxon>
        <taxon>Fungi</taxon>
        <taxon>Dikarya</taxon>
        <taxon>Ascomycota</taxon>
        <taxon>Pezizomycotina</taxon>
        <taxon>Eurotiomycetes</taxon>
        <taxon>Eurotiomycetidae</taxon>
        <taxon>Eurotiales</taxon>
        <taxon>Aspergillaceae</taxon>
        <taxon>Aspergillus</taxon>
        <taxon>Aspergillus subgen. Polypaecilum</taxon>
    </lineage>
</organism>
<dbReference type="Gene3D" id="3.90.1300.10">
    <property type="entry name" value="Amidase signature (AS) domain"/>
    <property type="match status" value="1"/>
</dbReference>
<dbReference type="EMBL" id="MVGC01000242">
    <property type="protein sequence ID" value="RJE21239.1"/>
    <property type="molecule type" value="Genomic_DNA"/>
</dbReference>
<name>A0A3A2ZDL8_9EURO</name>
<dbReference type="PANTHER" id="PTHR11895">
    <property type="entry name" value="TRANSAMIDASE"/>
    <property type="match status" value="1"/>
</dbReference>
<comment type="caution">
    <text evidence="3">The sequence shown here is derived from an EMBL/GenBank/DDBJ whole genome shotgun (WGS) entry which is preliminary data.</text>
</comment>
<evidence type="ECO:0000313" key="4">
    <source>
        <dbReference type="Proteomes" id="UP000266188"/>
    </source>
</evidence>
<dbReference type="AlphaFoldDB" id="A0A3A2ZDL8"/>
<dbReference type="Proteomes" id="UP000266188">
    <property type="component" value="Unassembled WGS sequence"/>
</dbReference>
<feature type="region of interest" description="Disordered" evidence="1">
    <location>
        <begin position="129"/>
        <end position="149"/>
    </location>
</feature>
<dbReference type="InterPro" id="IPR036928">
    <property type="entry name" value="AS_sf"/>
</dbReference>
<evidence type="ECO:0000259" key="2">
    <source>
        <dbReference type="Pfam" id="PF01425"/>
    </source>
</evidence>
<dbReference type="STRING" id="2070753.A0A3A2ZDL8"/>
<dbReference type="InterPro" id="IPR023631">
    <property type="entry name" value="Amidase_dom"/>
</dbReference>
<gene>
    <name evidence="3" type="ORF">PHISCL_06421</name>
</gene>